<dbReference type="Gene3D" id="3.10.25.10">
    <property type="entry name" value="Formyl transferase, C-terminal domain"/>
    <property type="match status" value="1"/>
</dbReference>
<dbReference type="OrthoDB" id="9802815at2"/>
<dbReference type="SUPFAM" id="SSF53328">
    <property type="entry name" value="Formyltransferase"/>
    <property type="match status" value="1"/>
</dbReference>
<dbReference type="Pfam" id="PF00551">
    <property type="entry name" value="Formyl_trans_N"/>
    <property type="match status" value="1"/>
</dbReference>
<dbReference type="InterPro" id="IPR005793">
    <property type="entry name" value="Formyl_trans_C"/>
</dbReference>
<dbReference type="InterPro" id="IPR044135">
    <property type="entry name" value="Met-tRNA-FMT_C"/>
</dbReference>
<feature type="binding site" evidence="8">
    <location>
        <begin position="122"/>
        <end position="125"/>
    </location>
    <ligand>
        <name>(6S)-5,6,7,8-tetrahydrofolate</name>
        <dbReference type="ChEBI" id="CHEBI:57453"/>
    </ligand>
</feature>
<evidence type="ECO:0000313" key="11">
    <source>
        <dbReference type="EMBL" id="AEP35862.1"/>
    </source>
</evidence>
<dbReference type="GO" id="GO:0004479">
    <property type="term" value="F:methionyl-tRNA formyltransferase activity"/>
    <property type="evidence" value="ECO:0007669"/>
    <property type="project" value="UniProtKB-UniRule"/>
</dbReference>
<keyword evidence="6 8" id="KW-0648">Protein biosynthesis</keyword>
<dbReference type="PANTHER" id="PTHR11138:SF5">
    <property type="entry name" value="METHIONYL-TRNA FORMYLTRANSFERASE, MITOCHONDRIAL"/>
    <property type="match status" value="1"/>
</dbReference>
<protein>
    <recommendedName>
        <fullName evidence="4 8">Methionyl-tRNA formyltransferase</fullName>
        <ecNumber evidence="3 8">2.1.2.9</ecNumber>
    </recommendedName>
</protein>
<evidence type="ECO:0000256" key="5">
    <source>
        <dbReference type="ARBA" id="ARBA00022679"/>
    </source>
</evidence>
<dbReference type="STRING" id="1008459.TASI_0071"/>
<evidence type="ECO:0000256" key="1">
    <source>
        <dbReference type="ARBA" id="ARBA00002606"/>
    </source>
</evidence>
<dbReference type="NCBIfam" id="TIGR00460">
    <property type="entry name" value="fmt"/>
    <property type="match status" value="1"/>
</dbReference>
<dbReference type="eggNOG" id="COG0223">
    <property type="taxonomic scope" value="Bacteria"/>
</dbReference>
<dbReference type="Gene3D" id="3.40.50.170">
    <property type="entry name" value="Formyl transferase, N-terminal domain"/>
    <property type="match status" value="1"/>
</dbReference>
<dbReference type="RefSeq" id="WP_014110761.1">
    <property type="nucleotide sequence ID" value="NC_016043.1"/>
</dbReference>
<dbReference type="AlphaFoldDB" id="G4QD45"/>
<reference key="1">
    <citation type="submission" date="2011-09" db="EMBL/GenBank/DDBJ databases">
        <title>Genomic characterization of the Taylorella genus.</title>
        <authorList>
            <person name="Hebert L."/>
            <person name="Moumen B."/>
            <person name="Pons N."/>
            <person name="Duquesne F."/>
            <person name="Breuil M.-F."/>
            <person name="Goux D."/>
            <person name="Batto J.-M."/>
            <person name="Renault P."/>
            <person name="Laugier C."/>
            <person name="Petry S."/>
        </authorList>
    </citation>
    <scope>NUCLEOTIDE SEQUENCE</scope>
    <source>
        <strain>MCE3</strain>
    </source>
</reference>
<dbReference type="SUPFAM" id="SSF50486">
    <property type="entry name" value="FMT C-terminal domain-like"/>
    <property type="match status" value="1"/>
</dbReference>
<evidence type="ECO:0000256" key="4">
    <source>
        <dbReference type="ARBA" id="ARBA00016014"/>
    </source>
</evidence>
<dbReference type="EMBL" id="CP003059">
    <property type="protein sequence ID" value="AEP35862.1"/>
    <property type="molecule type" value="Genomic_DNA"/>
</dbReference>
<keyword evidence="12" id="KW-1185">Reference proteome</keyword>
<dbReference type="InterPro" id="IPR011034">
    <property type="entry name" value="Formyl_transferase-like_C_sf"/>
</dbReference>
<proteinExistence type="inferred from homology"/>
<dbReference type="HAMAP" id="MF_00182">
    <property type="entry name" value="Formyl_trans"/>
    <property type="match status" value="1"/>
</dbReference>
<dbReference type="PROSITE" id="PS00373">
    <property type="entry name" value="GART"/>
    <property type="match status" value="1"/>
</dbReference>
<name>G4QD45_TAYAM</name>
<dbReference type="PANTHER" id="PTHR11138">
    <property type="entry name" value="METHIONYL-TRNA FORMYLTRANSFERASE"/>
    <property type="match status" value="1"/>
</dbReference>
<gene>
    <name evidence="8" type="primary">fmt</name>
    <name evidence="11" type="ordered locus">TASI_0071</name>
</gene>
<dbReference type="CDD" id="cd08646">
    <property type="entry name" value="FMT_core_Met-tRNA-FMT_N"/>
    <property type="match status" value="1"/>
</dbReference>
<dbReference type="HOGENOM" id="CLU_033347_1_2_4"/>
<evidence type="ECO:0000313" key="12">
    <source>
        <dbReference type="Proteomes" id="UP000009284"/>
    </source>
</evidence>
<sequence length="320" mass="34540">MKIVFAGTPDFARIAYEAIIDAGYEIPLVMTQPDRPAGRGMKLQASPVKVSALEHGAKVIQPVSLRLTLGKLGPDAVIEAENAKAELEALSPDIIVVAAYGLILPQWVLELPKFGCINIHASLLPRWRGAAPIQRSIEAGDEQTGISIMKMDAGLDTGDVLLMKSIPIDGMNASELHDKLAELGGIAIVEALADIKVLLDGAQKQEEDGVTYAEKIQKSEAQLDWNMGTMQLERNIRAFNPFPGVTLTLPNIDGVLKVWKADFTNSKRPSDAVPGQILRVGSDGIDVATADGVIRLLELQKPGGKKQDVASFINGWHWNE</sequence>
<dbReference type="CDD" id="cd08704">
    <property type="entry name" value="Met_tRNA_FMT_C"/>
    <property type="match status" value="1"/>
</dbReference>
<dbReference type="InterPro" id="IPR037022">
    <property type="entry name" value="Formyl_trans_C_sf"/>
</dbReference>
<dbReference type="InterPro" id="IPR005794">
    <property type="entry name" value="Fmt"/>
</dbReference>
<dbReference type="Proteomes" id="UP000009284">
    <property type="component" value="Chromosome"/>
</dbReference>
<dbReference type="Pfam" id="PF02911">
    <property type="entry name" value="Formyl_trans_C"/>
    <property type="match status" value="1"/>
</dbReference>
<dbReference type="KEGG" id="tas:TASI_0071"/>
<dbReference type="InterPro" id="IPR001555">
    <property type="entry name" value="GART_AS"/>
</dbReference>
<evidence type="ECO:0000256" key="2">
    <source>
        <dbReference type="ARBA" id="ARBA00010699"/>
    </source>
</evidence>
<dbReference type="InterPro" id="IPR041711">
    <property type="entry name" value="Met-tRNA-FMT_N"/>
</dbReference>
<evidence type="ECO:0000259" key="10">
    <source>
        <dbReference type="Pfam" id="PF02911"/>
    </source>
</evidence>
<evidence type="ECO:0000256" key="8">
    <source>
        <dbReference type="HAMAP-Rule" id="MF_00182"/>
    </source>
</evidence>
<organism evidence="11 12">
    <name type="scientific">Taylorella asinigenitalis (strain MCE3)</name>
    <dbReference type="NCBI Taxonomy" id="1008459"/>
    <lineage>
        <taxon>Bacteria</taxon>
        <taxon>Pseudomonadati</taxon>
        <taxon>Pseudomonadota</taxon>
        <taxon>Betaproteobacteria</taxon>
        <taxon>Burkholderiales</taxon>
        <taxon>Alcaligenaceae</taxon>
        <taxon>Taylorella</taxon>
    </lineage>
</organism>
<dbReference type="GO" id="GO:0005829">
    <property type="term" value="C:cytosol"/>
    <property type="evidence" value="ECO:0007669"/>
    <property type="project" value="TreeGrafter"/>
</dbReference>
<evidence type="ECO:0000256" key="6">
    <source>
        <dbReference type="ARBA" id="ARBA00022917"/>
    </source>
</evidence>
<feature type="domain" description="Formyl transferase C-terminal" evidence="10">
    <location>
        <begin position="215"/>
        <end position="315"/>
    </location>
</feature>
<evidence type="ECO:0000256" key="7">
    <source>
        <dbReference type="ARBA" id="ARBA00048558"/>
    </source>
</evidence>
<evidence type="ECO:0000259" key="9">
    <source>
        <dbReference type="Pfam" id="PF00551"/>
    </source>
</evidence>
<comment type="similarity">
    <text evidence="2 8">Belongs to the Fmt family.</text>
</comment>
<comment type="function">
    <text evidence="1 8">Attaches a formyl group to the free amino group of methionyl-tRNA(fMet). The formyl group appears to play a dual role in the initiator identity of N-formylmethionyl-tRNA by promoting its recognition by IF2 and preventing the misappropriation of this tRNA by the elongation apparatus.</text>
</comment>
<feature type="domain" description="Formyl transferase N-terminal" evidence="9">
    <location>
        <begin position="1"/>
        <end position="192"/>
    </location>
</feature>
<reference evidence="11 12" key="2">
    <citation type="journal article" date="2012" name="PLoS ONE">
        <title>Genomic characterization of the taylorella genus.</title>
        <authorList>
            <person name="Hebert L."/>
            <person name="Moumen B."/>
            <person name="Pons N."/>
            <person name="Duquesne F."/>
            <person name="Breuil M.F."/>
            <person name="Goux D."/>
            <person name="Batto J.M."/>
            <person name="Laugier C."/>
            <person name="Renault P."/>
            <person name="Petry S."/>
        </authorList>
    </citation>
    <scope>NUCLEOTIDE SEQUENCE [LARGE SCALE GENOMIC DNA]</scope>
    <source>
        <strain evidence="11 12">MCE3</strain>
    </source>
</reference>
<comment type="catalytic activity">
    <reaction evidence="7 8">
        <text>L-methionyl-tRNA(fMet) + (6R)-10-formyltetrahydrofolate = N-formyl-L-methionyl-tRNA(fMet) + (6S)-5,6,7,8-tetrahydrofolate + H(+)</text>
        <dbReference type="Rhea" id="RHEA:24380"/>
        <dbReference type="Rhea" id="RHEA-COMP:9952"/>
        <dbReference type="Rhea" id="RHEA-COMP:9953"/>
        <dbReference type="ChEBI" id="CHEBI:15378"/>
        <dbReference type="ChEBI" id="CHEBI:57453"/>
        <dbReference type="ChEBI" id="CHEBI:78530"/>
        <dbReference type="ChEBI" id="CHEBI:78844"/>
        <dbReference type="ChEBI" id="CHEBI:195366"/>
        <dbReference type="EC" id="2.1.2.9"/>
    </reaction>
</comment>
<dbReference type="InterPro" id="IPR036477">
    <property type="entry name" value="Formyl_transf_N_sf"/>
</dbReference>
<dbReference type="EC" id="2.1.2.9" evidence="3 8"/>
<dbReference type="InterPro" id="IPR002376">
    <property type="entry name" value="Formyl_transf_N"/>
</dbReference>
<evidence type="ECO:0000256" key="3">
    <source>
        <dbReference type="ARBA" id="ARBA00012261"/>
    </source>
</evidence>
<keyword evidence="5 8" id="KW-0808">Transferase</keyword>
<accession>G4QD45</accession>